<evidence type="ECO:0000313" key="2">
    <source>
        <dbReference type="Proteomes" id="UP000495940"/>
    </source>
</evidence>
<protein>
    <submittedName>
        <fullName evidence="1">Uncharacterized protein</fullName>
    </submittedName>
</protein>
<reference evidence="1 2" key="1">
    <citation type="submission" date="2017-06" db="EMBL/GenBank/DDBJ databases">
        <title>Complete Genome Sequence of Streptomyces hawaiiensis NRRL 15010 and insights into acyldepsipeptides biosynthesis.</title>
        <authorList>
            <person name="Mariita R.M."/>
            <person name="Sello J.K."/>
        </authorList>
    </citation>
    <scope>NUCLEOTIDE SEQUENCE [LARGE SCALE GENOMIC DNA]</scope>
    <source>
        <strain evidence="1 2">ATCC 12236</strain>
    </source>
</reference>
<proteinExistence type="predicted"/>
<accession>A0A6G5RCZ3</accession>
<dbReference type="EMBL" id="CP021978">
    <property type="protein sequence ID" value="QCD55955.1"/>
    <property type="molecule type" value="Genomic_DNA"/>
</dbReference>
<dbReference type="RefSeq" id="WP_246111796.1">
    <property type="nucleotide sequence ID" value="NZ_CP021978.1"/>
</dbReference>
<keyword evidence="2" id="KW-1185">Reference proteome</keyword>
<dbReference type="AlphaFoldDB" id="A0A6G5RCZ3"/>
<dbReference type="Proteomes" id="UP000495940">
    <property type="component" value="Chromosome"/>
</dbReference>
<dbReference type="KEGG" id="shaw:CEB94_14545"/>
<evidence type="ECO:0000313" key="1">
    <source>
        <dbReference type="EMBL" id="QCD55955.1"/>
    </source>
</evidence>
<organism evidence="1 2">
    <name type="scientific">Streptomyces hawaiiensis</name>
    <dbReference type="NCBI Taxonomy" id="67305"/>
    <lineage>
        <taxon>Bacteria</taxon>
        <taxon>Bacillati</taxon>
        <taxon>Actinomycetota</taxon>
        <taxon>Actinomycetes</taxon>
        <taxon>Kitasatosporales</taxon>
        <taxon>Streptomycetaceae</taxon>
        <taxon>Streptomyces</taxon>
    </lineage>
</organism>
<name>A0A6G5RCZ3_9ACTN</name>
<sequence length="98" mass="10748">MTAQDELRLLPWVGPDGKPCYLSTDDQGGYVSRLADHIEAFQLGMASQLLEHSRQVLDDETEDPEELNLLAAQLTSALRDVLHVATSRGRGHVAPGRP</sequence>
<gene>
    <name evidence="1" type="ORF">CEB94_14545</name>
</gene>